<accession>A0ABT9S9R8</accession>
<dbReference type="PANTHER" id="PTHR43211">
    <property type="entry name" value="FUMARYLACETOACETATE HYDROLASE"/>
    <property type="match status" value="1"/>
</dbReference>
<reference evidence="3 4" key="1">
    <citation type="submission" date="2023-07" db="EMBL/GenBank/DDBJ databases">
        <title>Sorghum-associated microbial communities from plants grown in Nebraska, USA.</title>
        <authorList>
            <person name="Schachtman D."/>
        </authorList>
    </citation>
    <scope>NUCLEOTIDE SEQUENCE [LARGE SCALE GENOMIC DNA]</scope>
    <source>
        <strain evidence="3 4">DS1607</strain>
    </source>
</reference>
<evidence type="ECO:0000259" key="2">
    <source>
        <dbReference type="Pfam" id="PF18288"/>
    </source>
</evidence>
<dbReference type="InterPro" id="IPR011234">
    <property type="entry name" value="Fumarylacetoacetase-like_C"/>
</dbReference>
<organism evidence="3 4">
    <name type="scientific">Variovorax ginsengisoli</name>
    <dbReference type="NCBI Taxonomy" id="363844"/>
    <lineage>
        <taxon>Bacteria</taxon>
        <taxon>Pseudomonadati</taxon>
        <taxon>Pseudomonadota</taxon>
        <taxon>Betaproteobacteria</taxon>
        <taxon>Burkholderiales</taxon>
        <taxon>Comamonadaceae</taxon>
        <taxon>Variovorax</taxon>
    </lineage>
</organism>
<sequence length="336" mass="36487">MKLATLKNGHKDGRLVVVSRDLRRAVDAADIAPSMLDAVERWTLTAPLLAQRYDALNAGTASHAFDFDPTAAAAPLPRAPQWCDGSAFLNHARLMEKAFDITPAPDSDRIPLMYQGGSDDLLGPHDDLPLPDESHGIDFEGEFGVIVGDVPLGCPPSMARDRILLLVQINDVSLRGFGPREMRTGFGFFQAKPSSSFAPVAVTPDEIGEAWQNARVHLDLAVEYNGRWFGDPNGREMNFGFDQLIAHAATTRRLTAGTLVGSGTVSNAGDTKGSACIAERRAIELIDQGASTTPFMRFGDRVRMEARWQDRPVFGVIDQRVVQSPPPLPFPVEGEA</sequence>
<name>A0ABT9S9R8_9BURK</name>
<dbReference type="EMBL" id="JAUSRO010000010">
    <property type="protein sequence ID" value="MDP9901107.1"/>
    <property type="molecule type" value="Genomic_DNA"/>
</dbReference>
<dbReference type="Pfam" id="PF18288">
    <property type="entry name" value="FAA_hydro_N_2"/>
    <property type="match status" value="1"/>
</dbReference>
<dbReference type="EC" id="3.7.1.2" evidence="3"/>
<dbReference type="Proteomes" id="UP001226867">
    <property type="component" value="Unassembled WGS sequence"/>
</dbReference>
<dbReference type="GO" id="GO:0004334">
    <property type="term" value="F:fumarylacetoacetase activity"/>
    <property type="evidence" value="ECO:0007669"/>
    <property type="project" value="UniProtKB-EC"/>
</dbReference>
<keyword evidence="4" id="KW-1185">Reference proteome</keyword>
<dbReference type="SUPFAM" id="SSF56529">
    <property type="entry name" value="FAH"/>
    <property type="match status" value="1"/>
</dbReference>
<protein>
    <submittedName>
        <fullName evidence="3">Fumarylacetoacetate (FAA) hydrolase</fullName>
        <ecNumber evidence="3">3.7.1.2</ecNumber>
    </submittedName>
</protein>
<keyword evidence="3" id="KW-0378">Hydrolase</keyword>
<dbReference type="RefSeq" id="WP_307690894.1">
    <property type="nucleotide sequence ID" value="NZ_JAUSRO010000010.1"/>
</dbReference>
<evidence type="ECO:0000313" key="3">
    <source>
        <dbReference type="EMBL" id="MDP9901107.1"/>
    </source>
</evidence>
<comment type="caution">
    <text evidence="3">The sequence shown here is derived from an EMBL/GenBank/DDBJ whole genome shotgun (WGS) entry which is preliminary data.</text>
</comment>
<evidence type="ECO:0000259" key="1">
    <source>
        <dbReference type="Pfam" id="PF01557"/>
    </source>
</evidence>
<gene>
    <name evidence="3" type="ORF">J2W36_003373</name>
</gene>
<proteinExistence type="predicted"/>
<feature type="domain" description="Fumarylacetoacetase-like C-terminal" evidence="1">
    <location>
        <begin position="82"/>
        <end position="321"/>
    </location>
</feature>
<dbReference type="PANTHER" id="PTHR43211:SF1">
    <property type="entry name" value="BLL6422 PROTEIN"/>
    <property type="match status" value="1"/>
</dbReference>
<dbReference type="InterPro" id="IPR036663">
    <property type="entry name" value="Fumarylacetoacetase_C_sf"/>
</dbReference>
<feature type="domain" description="Fumarylacetoacetase N-terminal" evidence="2">
    <location>
        <begin position="1"/>
        <end position="78"/>
    </location>
</feature>
<dbReference type="InterPro" id="IPR041072">
    <property type="entry name" value="FAA_hydro_N"/>
</dbReference>
<dbReference type="Pfam" id="PF01557">
    <property type="entry name" value="FAA_hydrolase"/>
    <property type="match status" value="1"/>
</dbReference>
<evidence type="ECO:0000313" key="4">
    <source>
        <dbReference type="Proteomes" id="UP001226867"/>
    </source>
</evidence>
<dbReference type="Gene3D" id="3.90.850.10">
    <property type="entry name" value="Fumarylacetoacetase-like, C-terminal domain"/>
    <property type="match status" value="1"/>
</dbReference>